<sequence>MRRSAALLTLLFCLIAGSVSAQPAMLVLDASGSMWGRIEGRTKIEVAREVVGGLMSRWPAGRPIGLMAYGHRRSGDCADIEVLAQPAPDPTAITALVRRITPRGRTPMADAVRLAAEALGPSGGSVILVSDGIETCHPDPCAVAQAIARSGVRLVIHTVGFGISDPAAAAQLRCMAEATGGRAVTAQDANELAEALDRAAAAPTPGPRAAAPRPEPVPQPRLIVTLRLCATCEPMTGDAGILLRRGEDVVATNGDPFGRFFDLDQGDYQVSVETPYFTRGPVTATVPGSGVGRAEVVLDAGWLVGDVRSEPSGADVTDRAGLEWEALGDLPDGDRRSAEAQGGPSFLVPVGTHRLTARIGTATGSAEGAVTAGEVVVLRIPIRFGTIALRREGFGNDAPRITITDLGKDEVVFDDWPGGDVAEIRLAPGRYRIAGDADGRTGTAELELAADASEAVTLRATE</sequence>
<comment type="caution">
    <text evidence="3">The sequence shown here is derived from an EMBL/GenBank/DDBJ whole genome shotgun (WGS) entry which is preliminary data.</text>
</comment>
<dbReference type="Pfam" id="PF13519">
    <property type="entry name" value="VWA_2"/>
    <property type="match status" value="1"/>
</dbReference>
<organism evidence="3 4">
    <name type="scientific">Roseomonas alba</name>
    <dbReference type="NCBI Taxonomy" id="2846776"/>
    <lineage>
        <taxon>Bacteria</taxon>
        <taxon>Pseudomonadati</taxon>
        <taxon>Pseudomonadota</taxon>
        <taxon>Alphaproteobacteria</taxon>
        <taxon>Acetobacterales</taxon>
        <taxon>Roseomonadaceae</taxon>
        <taxon>Roseomonas</taxon>
    </lineage>
</organism>
<feature type="domain" description="VWFA" evidence="2">
    <location>
        <begin position="23"/>
        <end position="199"/>
    </location>
</feature>
<evidence type="ECO:0000313" key="4">
    <source>
        <dbReference type="Proteomes" id="UP001196565"/>
    </source>
</evidence>
<accession>A0ABS7AGG7</accession>
<dbReference type="PROSITE" id="PS50234">
    <property type="entry name" value="VWFA"/>
    <property type="match status" value="1"/>
</dbReference>
<dbReference type="InterPro" id="IPR036465">
    <property type="entry name" value="vWFA_dom_sf"/>
</dbReference>
<dbReference type="SUPFAM" id="SSF53300">
    <property type="entry name" value="vWA-like"/>
    <property type="match status" value="1"/>
</dbReference>
<evidence type="ECO:0000259" key="2">
    <source>
        <dbReference type="PROSITE" id="PS50234"/>
    </source>
</evidence>
<evidence type="ECO:0000256" key="1">
    <source>
        <dbReference type="SAM" id="SignalP"/>
    </source>
</evidence>
<feature type="signal peptide" evidence="1">
    <location>
        <begin position="1"/>
        <end position="21"/>
    </location>
</feature>
<gene>
    <name evidence="3" type="ORF">KPL78_21395</name>
</gene>
<feature type="chain" id="PRO_5046937900" evidence="1">
    <location>
        <begin position="22"/>
        <end position="462"/>
    </location>
</feature>
<dbReference type="EMBL" id="JAHYBZ010000008">
    <property type="protein sequence ID" value="MBW6400430.1"/>
    <property type="molecule type" value="Genomic_DNA"/>
</dbReference>
<reference evidence="3 4" key="1">
    <citation type="submission" date="2021-07" db="EMBL/GenBank/DDBJ databases">
        <authorList>
            <person name="So Y."/>
        </authorList>
    </citation>
    <scope>NUCLEOTIDE SEQUENCE [LARGE SCALE GENOMIC DNA]</scope>
    <source>
        <strain evidence="3 4">HJA6</strain>
    </source>
</reference>
<dbReference type="RefSeq" id="WP_219765006.1">
    <property type="nucleotide sequence ID" value="NZ_JAHYBZ010000008.1"/>
</dbReference>
<name>A0ABS7AGG7_9PROT</name>
<dbReference type="InterPro" id="IPR002035">
    <property type="entry name" value="VWF_A"/>
</dbReference>
<protein>
    <submittedName>
        <fullName evidence="3">VWA domain-containing protein</fullName>
    </submittedName>
</protein>
<proteinExistence type="predicted"/>
<keyword evidence="4" id="KW-1185">Reference proteome</keyword>
<dbReference type="Gene3D" id="3.40.50.410">
    <property type="entry name" value="von Willebrand factor, type A domain"/>
    <property type="match status" value="1"/>
</dbReference>
<evidence type="ECO:0000313" key="3">
    <source>
        <dbReference type="EMBL" id="MBW6400430.1"/>
    </source>
</evidence>
<keyword evidence="1" id="KW-0732">Signal</keyword>
<dbReference type="Proteomes" id="UP001196565">
    <property type="component" value="Unassembled WGS sequence"/>
</dbReference>
<dbReference type="SMART" id="SM00327">
    <property type="entry name" value="VWA"/>
    <property type="match status" value="1"/>
</dbReference>